<dbReference type="EMBL" id="FNIE01000004">
    <property type="protein sequence ID" value="SDN46737.1"/>
    <property type="molecule type" value="Genomic_DNA"/>
</dbReference>
<feature type="transmembrane region" description="Helical" evidence="1">
    <location>
        <begin position="39"/>
        <end position="57"/>
    </location>
</feature>
<evidence type="ECO:0000313" key="3">
    <source>
        <dbReference type="Proteomes" id="UP000199341"/>
    </source>
</evidence>
<dbReference type="PIRSF" id="PIRSF037395">
    <property type="entry name" value="UCP037395_ABCper"/>
    <property type="match status" value="1"/>
</dbReference>
<dbReference type="Gene3D" id="1.10.1760.20">
    <property type="match status" value="1"/>
</dbReference>
<protein>
    <submittedName>
        <fullName evidence="2">Energy-coupling factor transport system substrate-specific component</fullName>
    </submittedName>
</protein>
<dbReference type="STRING" id="310781.SAMN05216259_104234"/>
<organism evidence="2 3">
    <name type="scientific">Actinacidiphila guanduensis</name>
    <dbReference type="NCBI Taxonomy" id="310781"/>
    <lineage>
        <taxon>Bacteria</taxon>
        <taxon>Bacillati</taxon>
        <taxon>Actinomycetota</taxon>
        <taxon>Actinomycetes</taxon>
        <taxon>Kitasatosporales</taxon>
        <taxon>Streptomycetaceae</taxon>
        <taxon>Actinacidiphila</taxon>
    </lineage>
</organism>
<feature type="transmembrane region" description="Helical" evidence="1">
    <location>
        <begin position="159"/>
        <end position="179"/>
    </location>
</feature>
<gene>
    <name evidence="2" type="ORF">SAMN05216259_104234</name>
</gene>
<reference evidence="2 3" key="1">
    <citation type="submission" date="2016-10" db="EMBL/GenBank/DDBJ databases">
        <authorList>
            <person name="de Groot N.N."/>
        </authorList>
    </citation>
    <scope>NUCLEOTIDE SEQUENCE [LARGE SCALE GENOMIC DNA]</scope>
    <source>
        <strain evidence="2 3">CGMCC 4.2022</strain>
    </source>
</reference>
<keyword evidence="3" id="KW-1185">Reference proteome</keyword>
<keyword evidence="1" id="KW-1133">Transmembrane helix</keyword>
<proteinExistence type="predicted"/>
<evidence type="ECO:0000256" key="1">
    <source>
        <dbReference type="SAM" id="Phobius"/>
    </source>
</evidence>
<feature type="transmembrane region" description="Helical" evidence="1">
    <location>
        <begin position="129"/>
        <end position="147"/>
    </location>
</feature>
<dbReference type="Proteomes" id="UP000199341">
    <property type="component" value="Unassembled WGS sequence"/>
</dbReference>
<feature type="transmembrane region" description="Helical" evidence="1">
    <location>
        <begin position="63"/>
        <end position="79"/>
    </location>
</feature>
<feature type="transmembrane region" description="Helical" evidence="1">
    <location>
        <begin position="91"/>
        <end position="117"/>
    </location>
</feature>
<dbReference type="GO" id="GO:0022857">
    <property type="term" value="F:transmembrane transporter activity"/>
    <property type="evidence" value="ECO:0007669"/>
    <property type="project" value="InterPro"/>
</dbReference>
<keyword evidence="1" id="KW-0812">Transmembrane</keyword>
<sequence>MHATAVVAMALAAFLGAVAFFWPFVVAPGRFGASYAPPLIFGVLLVLVLAVVFAQIADGGIDAKALAMLGVLSAVNAALRPLSAGTAGVETVFFLLVLAGRVFGPGFGFALGCTSMFSSALLTGGVGPWMPYQMFGCAFVGMLAGLLPRARGKAEIAMLAVYGSASGYLFGFLLNLSFWPFSTDPGSSIAYLPGLPFTQQWHRYLAYDAATSLGWDTGRAATTFVCVLLAGPPALTTLRRAARRAAFTTPATFTPPPPAA</sequence>
<feature type="transmembrane region" description="Helical" evidence="1">
    <location>
        <begin position="220"/>
        <end position="238"/>
    </location>
</feature>
<feature type="transmembrane region" description="Helical" evidence="1">
    <location>
        <begin position="6"/>
        <end position="27"/>
    </location>
</feature>
<dbReference type="AlphaFoldDB" id="A0A1H0BM13"/>
<keyword evidence="1" id="KW-0472">Membrane</keyword>
<name>A0A1H0BM13_9ACTN</name>
<dbReference type="InterPro" id="IPR017196">
    <property type="entry name" value="ECF_substrate-spec_UCP037395"/>
</dbReference>
<dbReference type="Pfam" id="PF12822">
    <property type="entry name" value="ECF_trnsprt"/>
    <property type="match status" value="1"/>
</dbReference>
<dbReference type="InterPro" id="IPR024529">
    <property type="entry name" value="ECF_trnsprt_substrate-spec"/>
</dbReference>
<accession>A0A1H0BM13</accession>
<evidence type="ECO:0000313" key="2">
    <source>
        <dbReference type="EMBL" id="SDN46737.1"/>
    </source>
</evidence>